<accession>A0ABD1ZDZ1</accession>
<comment type="caution">
    <text evidence="13">The sequence shown here is derived from an EMBL/GenBank/DDBJ whole genome shotgun (WGS) entry which is preliminary data.</text>
</comment>
<keyword evidence="5" id="KW-0479">Metal-binding</keyword>
<organism evidence="13 14">
    <name type="scientific">Riccia fluitans</name>
    <dbReference type="NCBI Taxonomy" id="41844"/>
    <lineage>
        <taxon>Eukaryota</taxon>
        <taxon>Viridiplantae</taxon>
        <taxon>Streptophyta</taxon>
        <taxon>Embryophyta</taxon>
        <taxon>Marchantiophyta</taxon>
        <taxon>Marchantiopsida</taxon>
        <taxon>Marchantiidae</taxon>
        <taxon>Marchantiales</taxon>
        <taxon>Ricciaceae</taxon>
        <taxon>Riccia</taxon>
    </lineage>
</organism>
<dbReference type="InterPro" id="IPR054481">
    <property type="entry name" value="GWD1_pHisD"/>
</dbReference>
<keyword evidence="9" id="KW-0460">Magnesium</keyword>
<dbReference type="SUPFAM" id="SSF56059">
    <property type="entry name" value="Glutathione synthetase ATP-binding domain-like"/>
    <property type="match status" value="1"/>
</dbReference>
<comment type="similarity">
    <text evidence="2">Belongs to the PEP-utilizing enzyme family.</text>
</comment>
<dbReference type="InterPro" id="IPR002044">
    <property type="entry name" value="CBM20"/>
</dbReference>
<dbReference type="InterPro" id="IPR013783">
    <property type="entry name" value="Ig-like_fold"/>
</dbReference>
<dbReference type="PANTHER" id="PTHR47453:SF1">
    <property type="entry name" value="PHOSPHOGLUCAN, WATER DIKINASE, CHLOROPLASTIC"/>
    <property type="match status" value="1"/>
</dbReference>
<evidence type="ECO:0000256" key="2">
    <source>
        <dbReference type="ARBA" id="ARBA00007837"/>
    </source>
</evidence>
<dbReference type="InterPro" id="IPR013815">
    <property type="entry name" value="ATP_grasp_subdomain_1"/>
</dbReference>
<evidence type="ECO:0000256" key="1">
    <source>
        <dbReference type="ARBA" id="ARBA00001946"/>
    </source>
</evidence>
<dbReference type="EMBL" id="JBHFFA010000001">
    <property type="protein sequence ID" value="KAL2649665.1"/>
    <property type="molecule type" value="Genomic_DNA"/>
</dbReference>
<dbReference type="Proteomes" id="UP001605036">
    <property type="component" value="Unassembled WGS sequence"/>
</dbReference>
<comment type="subunit">
    <text evidence="3">Homodimer.</text>
</comment>
<evidence type="ECO:0000256" key="3">
    <source>
        <dbReference type="ARBA" id="ARBA00011738"/>
    </source>
</evidence>
<evidence type="ECO:0000259" key="12">
    <source>
        <dbReference type="PROSITE" id="PS51166"/>
    </source>
</evidence>
<proteinExistence type="inferred from homology"/>
<evidence type="ECO:0000256" key="10">
    <source>
        <dbReference type="ARBA" id="ARBA00023277"/>
    </source>
</evidence>
<feature type="domain" description="CBM20" evidence="12">
    <location>
        <begin position="90"/>
        <end position="189"/>
    </location>
</feature>
<dbReference type="GO" id="GO:0005524">
    <property type="term" value="F:ATP binding"/>
    <property type="evidence" value="ECO:0007669"/>
    <property type="project" value="UniProtKB-KW"/>
</dbReference>
<keyword evidence="6" id="KW-0547">Nucleotide-binding</keyword>
<dbReference type="AlphaFoldDB" id="A0ABD1ZDZ1"/>
<protein>
    <recommendedName>
        <fullName evidence="12">CBM20 domain-containing protein</fullName>
    </recommendedName>
</protein>
<dbReference type="Pfam" id="PF22973">
    <property type="entry name" value="GWD1_pHisD"/>
    <property type="match status" value="1"/>
</dbReference>
<dbReference type="GO" id="GO:0016301">
    <property type="term" value="F:kinase activity"/>
    <property type="evidence" value="ECO:0007669"/>
    <property type="project" value="UniProtKB-KW"/>
</dbReference>
<evidence type="ECO:0000256" key="8">
    <source>
        <dbReference type="ARBA" id="ARBA00022840"/>
    </source>
</evidence>
<dbReference type="InterPro" id="IPR002192">
    <property type="entry name" value="PPDK_AMP/ATP-bd"/>
</dbReference>
<comment type="cofactor">
    <cofactor evidence="1">
        <name>Mg(2+)</name>
        <dbReference type="ChEBI" id="CHEBI:18420"/>
    </cofactor>
</comment>
<keyword evidence="14" id="KW-1185">Reference proteome</keyword>
<keyword evidence="7" id="KW-0418">Kinase</keyword>
<dbReference type="Gene3D" id="2.60.40.10">
    <property type="entry name" value="Immunoglobulins"/>
    <property type="match status" value="1"/>
</dbReference>
<keyword evidence="10" id="KW-0119">Carbohydrate metabolism</keyword>
<keyword evidence="4" id="KW-0808">Transferase</keyword>
<dbReference type="Gene3D" id="3.30.470.20">
    <property type="entry name" value="ATP-grasp fold, B domain"/>
    <property type="match status" value="1"/>
</dbReference>
<evidence type="ECO:0000256" key="7">
    <source>
        <dbReference type="ARBA" id="ARBA00022777"/>
    </source>
</evidence>
<dbReference type="Pfam" id="PF00686">
    <property type="entry name" value="CBM_20"/>
    <property type="match status" value="1"/>
</dbReference>
<feature type="region of interest" description="Disordered" evidence="11">
    <location>
        <begin position="195"/>
        <end position="236"/>
    </location>
</feature>
<name>A0ABD1ZDZ1_9MARC</name>
<dbReference type="Pfam" id="PF01326">
    <property type="entry name" value="PPDK_N"/>
    <property type="match status" value="1"/>
</dbReference>
<evidence type="ECO:0000313" key="13">
    <source>
        <dbReference type="EMBL" id="KAL2649665.1"/>
    </source>
</evidence>
<dbReference type="SMART" id="SM01065">
    <property type="entry name" value="CBM_2"/>
    <property type="match status" value="1"/>
</dbReference>
<sequence length="1197" mass="130088">MEAMVGVQNLTHYAECSTAGSGGGVFVVRSLGGSGSARGSERIQVRNRVPFSKVEGLRLESSSALKVATAPSRSSGPAGTERSSLHNVRCETGTKVKVSLRLDHQVQFGEHHALMGSAECVGSWQRKVDMRWTESGWIADLEANPGENLEFKFIIVAGDGNMIWENGPNRNLQVPSDSGSYEVVALWDNTVEEVKLSGSSNGNGSAHHAQDTEKDQQNGGARVEAESPTPELEASSFVQEWQGREINFMRSNEHNREKSGKWDTTGLDGPAKIIVEGDKNAANWWRKLEVARDLLTGEVGRSERLEALINASVYLKWINTGQIQCYEDGGHHRPNRHAEISRQIFREIERVTAAKELSPKESLVVRKIHPSLPAFKAEFTASVPLTRIRDIAHRNDIPHDLKQEIKHTIQNKLHRNAGPEDLVATEAMLARVTKTPGEYSEAFVEQLQIFYRELKDFFNAGSLTEQLEGLRPSLDEQQLSVLDTFLNNKTTLDQASSSSSGSDLLIGTLHSLTGLRAVLVKGLESGLRNDASDESIAMRQKWRLSEIGLEDYAFVLLSRYINEVESAGGANPLINEAKSQKVTSWNHPLGVVVLGVRQLGLSGWQQKECLAIENELAAWQAAGIEAREGPQEDIKSWALRLKATLDRTRRLAESYTDSLLQLFPERAEKLGKAFGIPENSVRTFTEAEIRASVVFQISKLCSLLLKAVREVSGSEGWDALMPGTAIGTLVEVDRIVPGSTPSSSKGPVILLVKEADGDEEVKAAGENVMGVILQHELPHLSHLGVRARQEKVVFVTCDDEDKVSYLQELLGKSVKLEASAEGASVSPFDGKQQPEEKKKSNGSVPQSSTPKVQSSKVKKSPKGTVLELTGADVEKAGAKASACGELAKLAEISKKVTSEQGVSATFLVPQGQVIPFGAMDDAIDRSGLTKEFQSLVEKTETAEVEGGELDAVCNKLRELVGSVRPEKPVVDTLRKSFSPDAKLIVRSSANVEDLAGMSGAGLYESIPNVNPSSDPENFGKAVAEVWASLYTRRAVLSRRIAGVPQKEATMAILVQELISPDLSFVLHTVSPIDKDKNVVQAEIASGLGETLASGTRGSPWRLAANKFTGAVKTLAFANFSEELIVRAGEKTADGKMVAQVADYSTKTLSVDGSYRKQIGQSLATIGFFLEQKFGAPQDIEGCIVGKDIYIVQARPQP</sequence>
<feature type="region of interest" description="Disordered" evidence="11">
    <location>
        <begin position="821"/>
        <end position="863"/>
    </location>
</feature>
<dbReference type="Gene3D" id="3.30.1490.20">
    <property type="entry name" value="ATP-grasp fold, A domain"/>
    <property type="match status" value="1"/>
</dbReference>
<dbReference type="PANTHER" id="PTHR47453">
    <property type="entry name" value="PHOSPHOGLUCAN, WATER DIKINASE, CHLOROPLASTIC"/>
    <property type="match status" value="1"/>
</dbReference>
<reference evidence="13 14" key="1">
    <citation type="submission" date="2024-09" db="EMBL/GenBank/DDBJ databases">
        <title>Chromosome-scale assembly of Riccia fluitans.</title>
        <authorList>
            <person name="Paukszto L."/>
            <person name="Sawicki J."/>
            <person name="Karawczyk K."/>
            <person name="Piernik-Szablinska J."/>
            <person name="Szczecinska M."/>
            <person name="Mazdziarz M."/>
        </authorList>
    </citation>
    <scope>NUCLEOTIDE SEQUENCE [LARGE SCALE GENOMIC DNA]</scope>
    <source>
        <strain evidence="13">Rf_01</strain>
        <tissue evidence="13">Aerial parts of the thallus</tissue>
    </source>
</reference>
<dbReference type="GO" id="GO:0046872">
    <property type="term" value="F:metal ion binding"/>
    <property type="evidence" value="ECO:0007669"/>
    <property type="project" value="UniProtKB-KW"/>
</dbReference>
<dbReference type="InterPro" id="IPR013784">
    <property type="entry name" value="Carb-bd-like_fold"/>
</dbReference>
<gene>
    <name evidence="13" type="ORF">R1flu_017793</name>
</gene>
<evidence type="ECO:0000256" key="5">
    <source>
        <dbReference type="ARBA" id="ARBA00022723"/>
    </source>
</evidence>
<evidence type="ECO:0000256" key="9">
    <source>
        <dbReference type="ARBA" id="ARBA00022842"/>
    </source>
</evidence>
<feature type="compositionally biased region" description="Low complexity" evidence="11">
    <location>
        <begin position="843"/>
        <end position="855"/>
    </location>
</feature>
<evidence type="ECO:0000256" key="6">
    <source>
        <dbReference type="ARBA" id="ARBA00022741"/>
    </source>
</evidence>
<evidence type="ECO:0000256" key="11">
    <source>
        <dbReference type="SAM" id="MobiDB-lite"/>
    </source>
</evidence>
<evidence type="ECO:0000313" key="14">
    <source>
        <dbReference type="Proteomes" id="UP001605036"/>
    </source>
</evidence>
<keyword evidence="8" id="KW-0067">ATP-binding</keyword>
<dbReference type="SUPFAM" id="SSF49452">
    <property type="entry name" value="Starch-binding domain-like"/>
    <property type="match status" value="1"/>
</dbReference>
<evidence type="ECO:0000256" key="4">
    <source>
        <dbReference type="ARBA" id="ARBA00022679"/>
    </source>
</evidence>
<dbReference type="PROSITE" id="PS51166">
    <property type="entry name" value="CBM20"/>
    <property type="match status" value="1"/>
</dbReference>